<keyword evidence="2 4" id="KW-0689">Ribosomal protein</keyword>
<reference evidence="5 6" key="1">
    <citation type="submission" date="2015-03" db="EMBL/GenBank/DDBJ databases">
        <title>Draft genome of the nematode, Opisthorchis viverrini.</title>
        <authorList>
            <person name="Mitreva M."/>
        </authorList>
    </citation>
    <scope>NUCLEOTIDE SEQUENCE [LARGE SCALE GENOMIC DNA]</scope>
    <source>
        <strain evidence="5">Khon Kaen</strain>
    </source>
</reference>
<evidence type="ECO:0000256" key="2">
    <source>
        <dbReference type="ARBA" id="ARBA00022980"/>
    </source>
</evidence>
<keyword evidence="6" id="KW-1185">Reference proteome</keyword>
<gene>
    <name evidence="5" type="ORF">X801_10528</name>
</gene>
<dbReference type="InterPro" id="IPR000892">
    <property type="entry name" value="Ribosomal_eS26"/>
</dbReference>
<dbReference type="PROSITE" id="PS00733">
    <property type="entry name" value="RIBOSOMAL_S26E"/>
    <property type="match status" value="1"/>
</dbReference>
<dbReference type="PANTHER" id="PTHR12538">
    <property type="entry name" value="40S RIBOSOMAL PROTEIN S26"/>
    <property type="match status" value="1"/>
</dbReference>
<sequence length="130" mass="14944">TRKRRNHGRSKKGRGHVRFIRCSNCGRACPKDKAVWKMVTRNMVEVAAVKDLEDASVYNESEPNIDTVLTLTLGQPYAVPKLYVKLQYCISCAIHGKVLRNRSRADRRIRKSLMKPAQRQEVQRPIAQRA</sequence>
<organism evidence="5 6">
    <name type="scientific">Opisthorchis viverrini</name>
    <name type="common">Southeast Asian liver fluke</name>
    <dbReference type="NCBI Taxonomy" id="6198"/>
    <lineage>
        <taxon>Eukaryota</taxon>
        <taxon>Metazoa</taxon>
        <taxon>Spiralia</taxon>
        <taxon>Lophotrochozoa</taxon>
        <taxon>Platyhelminthes</taxon>
        <taxon>Trematoda</taxon>
        <taxon>Digenea</taxon>
        <taxon>Opisthorchiida</taxon>
        <taxon>Opisthorchiata</taxon>
        <taxon>Opisthorchiidae</taxon>
        <taxon>Opisthorchis</taxon>
    </lineage>
</organism>
<evidence type="ECO:0000256" key="1">
    <source>
        <dbReference type="ARBA" id="ARBA00008596"/>
    </source>
</evidence>
<dbReference type="GO" id="GO:0006412">
    <property type="term" value="P:translation"/>
    <property type="evidence" value="ECO:0007669"/>
    <property type="project" value="InterPro"/>
</dbReference>
<name>A0A1S8WGX2_OPIVI</name>
<evidence type="ECO:0000256" key="4">
    <source>
        <dbReference type="RuleBase" id="RU363128"/>
    </source>
</evidence>
<keyword evidence="3 4" id="KW-0687">Ribonucleoprotein</keyword>
<evidence type="ECO:0000313" key="6">
    <source>
        <dbReference type="Proteomes" id="UP000243686"/>
    </source>
</evidence>
<dbReference type="GO" id="GO:0003729">
    <property type="term" value="F:mRNA binding"/>
    <property type="evidence" value="ECO:0007669"/>
    <property type="project" value="TreeGrafter"/>
</dbReference>
<feature type="non-terminal residue" evidence="5">
    <location>
        <position position="1"/>
    </location>
</feature>
<accession>A0A1S8WGX2</accession>
<dbReference type="InterPro" id="IPR038551">
    <property type="entry name" value="Ribosomal_eS26_sf"/>
</dbReference>
<comment type="similarity">
    <text evidence="1 4">Belongs to the eukaryotic ribosomal protein eS26 family.</text>
</comment>
<dbReference type="Gene3D" id="3.30.1740.20">
    <property type="entry name" value="Ribosomal protein S26e"/>
    <property type="match status" value="1"/>
</dbReference>
<evidence type="ECO:0000313" key="5">
    <source>
        <dbReference type="EMBL" id="OON13689.1"/>
    </source>
</evidence>
<dbReference type="GO" id="GO:0003735">
    <property type="term" value="F:structural constituent of ribosome"/>
    <property type="evidence" value="ECO:0007669"/>
    <property type="project" value="InterPro"/>
</dbReference>
<evidence type="ECO:0000256" key="3">
    <source>
        <dbReference type="ARBA" id="ARBA00023274"/>
    </source>
</evidence>
<dbReference type="GO" id="GO:0022627">
    <property type="term" value="C:cytosolic small ribosomal subunit"/>
    <property type="evidence" value="ECO:0007669"/>
    <property type="project" value="TreeGrafter"/>
</dbReference>
<dbReference type="PANTHER" id="PTHR12538:SF0">
    <property type="entry name" value="40S RIBOSOMAL PROTEIN S26"/>
    <property type="match status" value="1"/>
</dbReference>
<dbReference type="InterPro" id="IPR047864">
    <property type="entry name" value="Ribosomal_eS26_CS"/>
</dbReference>
<dbReference type="EMBL" id="KV907196">
    <property type="protein sequence ID" value="OON13689.1"/>
    <property type="molecule type" value="Genomic_DNA"/>
</dbReference>
<dbReference type="Pfam" id="PF01283">
    <property type="entry name" value="Ribosomal_S26e"/>
    <property type="match status" value="1"/>
</dbReference>
<proteinExistence type="inferred from homology"/>
<dbReference type="AlphaFoldDB" id="A0A1S8WGX2"/>
<protein>
    <recommendedName>
        <fullName evidence="4">40S ribosomal protein S26</fullName>
    </recommendedName>
</protein>
<dbReference type="Proteomes" id="UP000243686">
    <property type="component" value="Unassembled WGS sequence"/>
</dbReference>